<feature type="region of interest" description="Disordered" evidence="1">
    <location>
        <begin position="1"/>
        <end position="31"/>
    </location>
</feature>
<dbReference type="PROSITE" id="PS51318">
    <property type="entry name" value="TAT"/>
    <property type="match status" value="1"/>
</dbReference>
<dbReference type="InterPro" id="IPR032466">
    <property type="entry name" value="Metal_Hydrolase"/>
</dbReference>
<dbReference type="GO" id="GO:0070573">
    <property type="term" value="F:metallodipeptidase activity"/>
    <property type="evidence" value="ECO:0007669"/>
    <property type="project" value="InterPro"/>
</dbReference>
<dbReference type="PROSITE" id="PS51365">
    <property type="entry name" value="RENAL_DIPEPTIDASE_2"/>
    <property type="match status" value="1"/>
</dbReference>
<dbReference type="Pfam" id="PF01244">
    <property type="entry name" value="Peptidase_M19"/>
    <property type="match status" value="1"/>
</dbReference>
<accession>A0A5C6B714</accession>
<feature type="compositionally biased region" description="Polar residues" evidence="1">
    <location>
        <begin position="14"/>
        <end position="28"/>
    </location>
</feature>
<dbReference type="PANTHER" id="PTHR10443:SF12">
    <property type="entry name" value="DIPEPTIDASE"/>
    <property type="match status" value="1"/>
</dbReference>
<organism evidence="2 3">
    <name type="scientific">Stieleria varia</name>
    <dbReference type="NCBI Taxonomy" id="2528005"/>
    <lineage>
        <taxon>Bacteria</taxon>
        <taxon>Pseudomonadati</taxon>
        <taxon>Planctomycetota</taxon>
        <taxon>Planctomycetia</taxon>
        <taxon>Pirellulales</taxon>
        <taxon>Pirellulaceae</taxon>
        <taxon>Stieleria</taxon>
    </lineage>
</organism>
<evidence type="ECO:0000313" key="2">
    <source>
        <dbReference type="EMBL" id="TWU07823.1"/>
    </source>
</evidence>
<dbReference type="InterPro" id="IPR008257">
    <property type="entry name" value="Pept_M19"/>
</dbReference>
<evidence type="ECO:0000313" key="3">
    <source>
        <dbReference type="Proteomes" id="UP000320176"/>
    </source>
</evidence>
<dbReference type="GO" id="GO:0006508">
    <property type="term" value="P:proteolysis"/>
    <property type="evidence" value="ECO:0007669"/>
    <property type="project" value="InterPro"/>
</dbReference>
<dbReference type="PANTHER" id="PTHR10443">
    <property type="entry name" value="MICROSOMAL DIPEPTIDASE"/>
    <property type="match status" value="1"/>
</dbReference>
<dbReference type="InterPro" id="IPR006311">
    <property type="entry name" value="TAT_signal"/>
</dbReference>
<reference evidence="2 3" key="1">
    <citation type="submission" date="2019-02" db="EMBL/GenBank/DDBJ databases">
        <title>Deep-cultivation of Planctomycetes and their phenomic and genomic characterization uncovers novel biology.</title>
        <authorList>
            <person name="Wiegand S."/>
            <person name="Jogler M."/>
            <person name="Boedeker C."/>
            <person name="Pinto D."/>
            <person name="Vollmers J."/>
            <person name="Rivas-Marin E."/>
            <person name="Kohn T."/>
            <person name="Peeters S.H."/>
            <person name="Heuer A."/>
            <person name="Rast P."/>
            <person name="Oberbeckmann S."/>
            <person name="Bunk B."/>
            <person name="Jeske O."/>
            <person name="Meyerdierks A."/>
            <person name="Storesund J.E."/>
            <person name="Kallscheuer N."/>
            <person name="Luecker S."/>
            <person name="Lage O.M."/>
            <person name="Pohl T."/>
            <person name="Merkel B.J."/>
            <person name="Hornburger P."/>
            <person name="Mueller R.-W."/>
            <person name="Bruemmer F."/>
            <person name="Labrenz M."/>
            <person name="Spormann A.M."/>
            <person name="Op Den Camp H."/>
            <person name="Overmann J."/>
            <person name="Amann R."/>
            <person name="Jetten M.S.M."/>
            <person name="Mascher T."/>
            <person name="Medema M.H."/>
            <person name="Devos D.P."/>
            <person name="Kaster A.-K."/>
            <person name="Ovreas L."/>
            <person name="Rohde M."/>
            <person name="Galperin M.Y."/>
            <person name="Jogler C."/>
        </authorList>
    </citation>
    <scope>NUCLEOTIDE SEQUENCE [LARGE SCALE GENOMIC DNA]</scope>
    <source>
        <strain evidence="2 3">Pla52n</strain>
    </source>
</reference>
<protein>
    <submittedName>
        <fullName evidence="2">Membrane dipeptidase (Peptidase family M19)</fullName>
    </submittedName>
</protein>
<comment type="caution">
    <text evidence="2">The sequence shown here is derived from an EMBL/GenBank/DDBJ whole genome shotgun (WGS) entry which is preliminary data.</text>
</comment>
<dbReference type="SUPFAM" id="SSF51556">
    <property type="entry name" value="Metallo-dependent hydrolases"/>
    <property type="match status" value="1"/>
</dbReference>
<dbReference type="Gene3D" id="3.20.20.140">
    <property type="entry name" value="Metal-dependent hydrolases"/>
    <property type="match status" value="1"/>
</dbReference>
<keyword evidence="3" id="KW-1185">Reference proteome</keyword>
<dbReference type="EMBL" id="SJPN01000001">
    <property type="protein sequence ID" value="TWU07823.1"/>
    <property type="molecule type" value="Genomic_DNA"/>
</dbReference>
<dbReference type="AlphaFoldDB" id="A0A5C6B714"/>
<sequence length="413" mass="45336">MMTQEDFFDKQAQKAGTRNQQSSTNETNVGRREFVKTVGAGAIALGSGLGAGLGANRTFAQEASSSTYKPVTSNYMQVHKDLVIIDGTTNLRGLDKDVKYLDWYKEGRATAVVMTISAANMVAASNVRHKDDTLDGLGFIHRLLQTRDDLLLVRSTSDIEKAKYSGKLALFLQFQNAAVVENNLDLVNMYKALGIHVMGMAYNQRNQFANGVTEPVDGGLSVFGVKLIERLNEAKIIVDVAHTGTKSGLETVWRSKSPVVLSHSNSRNYRPSPRNAPDELITAVAKSGGLVGAIMYPPFVAAKPFPTMDDYVGNIDYLVQLVGIDHVGISSDYTYQISMTPAEQKAGWKMYIDSGVWTKEAYPYDVLAYPQGIETPRTLFNLTDALLGRGYKKEDIAKLWGGNWLRVMKAVIG</sequence>
<proteinExistence type="predicted"/>
<evidence type="ECO:0000256" key="1">
    <source>
        <dbReference type="SAM" id="MobiDB-lite"/>
    </source>
</evidence>
<gene>
    <name evidence="2" type="ORF">Pla52n_03980</name>
</gene>
<dbReference type="Proteomes" id="UP000320176">
    <property type="component" value="Unassembled WGS sequence"/>
</dbReference>
<name>A0A5C6B714_9BACT</name>